<evidence type="ECO:0000313" key="4">
    <source>
        <dbReference type="Proteomes" id="UP000010716"/>
    </source>
</evidence>
<gene>
    <name evidence="3" type="ORF">CathTA2_0752</name>
</gene>
<keyword evidence="1" id="KW-0175">Coiled coil</keyword>
<name>F5L4N9_CALTT</name>
<dbReference type="Gene3D" id="1.10.287.1490">
    <property type="match status" value="1"/>
</dbReference>
<dbReference type="AlphaFoldDB" id="F5L4N9"/>
<organism evidence="3 4">
    <name type="scientific">Caldalkalibacillus thermarum (strain TA2.A1)</name>
    <dbReference type="NCBI Taxonomy" id="986075"/>
    <lineage>
        <taxon>Bacteria</taxon>
        <taxon>Bacillati</taxon>
        <taxon>Bacillota</taxon>
        <taxon>Bacilli</taxon>
        <taxon>Bacillales</taxon>
        <taxon>Bacillaceae</taxon>
        <taxon>Caldalkalibacillus</taxon>
    </lineage>
</organism>
<evidence type="ECO:0000256" key="1">
    <source>
        <dbReference type="SAM" id="Coils"/>
    </source>
</evidence>
<dbReference type="GO" id="GO:0000785">
    <property type="term" value="C:chromatin"/>
    <property type="evidence" value="ECO:0007669"/>
    <property type="project" value="TreeGrafter"/>
</dbReference>
<dbReference type="GO" id="GO:0000796">
    <property type="term" value="C:condensin complex"/>
    <property type="evidence" value="ECO:0007669"/>
    <property type="project" value="TreeGrafter"/>
</dbReference>
<proteinExistence type="predicted"/>
<dbReference type="PANTHER" id="PTHR43941">
    <property type="entry name" value="STRUCTURAL MAINTENANCE OF CHROMOSOMES PROTEIN 2"/>
    <property type="match status" value="1"/>
</dbReference>
<dbReference type="RefSeq" id="WP_007503240.1">
    <property type="nucleotide sequence ID" value="NZ_AFCE01000088.1"/>
</dbReference>
<feature type="transmembrane region" description="Helical" evidence="2">
    <location>
        <begin position="7"/>
        <end position="28"/>
    </location>
</feature>
<dbReference type="PANTHER" id="PTHR43941:SF1">
    <property type="entry name" value="STRUCTURAL MAINTENANCE OF CHROMOSOMES PROTEIN 2"/>
    <property type="match status" value="1"/>
</dbReference>
<dbReference type="EMBL" id="AFCE01000088">
    <property type="protein sequence ID" value="EGL83705.1"/>
    <property type="molecule type" value="Genomic_DNA"/>
</dbReference>
<dbReference type="GO" id="GO:0003682">
    <property type="term" value="F:chromatin binding"/>
    <property type="evidence" value="ECO:0007669"/>
    <property type="project" value="TreeGrafter"/>
</dbReference>
<dbReference type="GO" id="GO:0000793">
    <property type="term" value="C:condensed chromosome"/>
    <property type="evidence" value="ECO:0007669"/>
    <property type="project" value="TreeGrafter"/>
</dbReference>
<dbReference type="Proteomes" id="UP000010716">
    <property type="component" value="Unassembled WGS sequence"/>
</dbReference>
<comment type="caution">
    <text evidence="3">The sequence shown here is derived from an EMBL/GenBank/DDBJ whole genome shotgun (WGS) entry which is preliminary data.</text>
</comment>
<keyword evidence="2" id="KW-1133">Transmembrane helix</keyword>
<accession>F5L4N9</accession>
<protein>
    <submittedName>
        <fullName evidence="3">Uncharacterized protein</fullName>
    </submittedName>
</protein>
<reference evidence="3 4" key="1">
    <citation type="journal article" date="2011" name="J. Bacteriol.">
        <title>Draft genome sequence of the thermoalkaliphilic Caldalkalibacillus thermarum strain TA2.A1.</title>
        <authorList>
            <person name="Kalamorz F."/>
            <person name="Keis S."/>
            <person name="McMillan D.G."/>
            <person name="Olsson K."/>
            <person name="Stanton J.A."/>
            <person name="Stockwell P."/>
            <person name="Black M.A."/>
            <person name="Klingeman D.M."/>
            <person name="Land M.L."/>
            <person name="Han C.S."/>
            <person name="Martin S.L."/>
            <person name="Becher S.A."/>
            <person name="Peddie C.J."/>
            <person name="Morgan H.W."/>
            <person name="Matthies D."/>
            <person name="Preiss L."/>
            <person name="Meier T."/>
            <person name="Brown S.D."/>
            <person name="Cook G.M."/>
        </authorList>
    </citation>
    <scope>NUCLEOTIDE SEQUENCE [LARGE SCALE GENOMIC DNA]</scope>
    <source>
        <strain evidence="3 4">TA2.A1</strain>
    </source>
</reference>
<keyword evidence="2" id="KW-0812">Transmembrane</keyword>
<evidence type="ECO:0000313" key="3">
    <source>
        <dbReference type="EMBL" id="EGL83705.1"/>
    </source>
</evidence>
<evidence type="ECO:0000256" key="2">
    <source>
        <dbReference type="SAM" id="Phobius"/>
    </source>
</evidence>
<dbReference type="OrthoDB" id="2884285at2"/>
<keyword evidence="2" id="KW-0472">Membrane</keyword>
<feature type="coiled-coil region" evidence="1">
    <location>
        <begin position="73"/>
        <end position="402"/>
    </location>
</feature>
<sequence length="533" mass="63974">MMGNKRILRAIGIIVLIYIGLGVFHFVLSFLMEHLLLSALLIAGIIFLWQSNQKKIPWTRYLKLKWFQSREVMEQLLRQLGQESERVLDLLREKQDQISFYLAERKAIIHQLRAKEAQIDMLQQQISQLEADGSREKLEQLMQQLNEKLNEIKALNRRLAEVSALLEEQRRKADQLEQSRTILKEERNQLLEKYRKFRQLHKQKEEENRELGQTIQRLKKQVQQYEAALEQAVSPAERDRLQRELERVQAELKEREEARTALEQEKQRLANRLEAIEQQHKETASQLAELEKELEQLRKEKDHGEKQRLALMEKLDSQQNQLESMQYILQEERHKYLEAKKEREALQVRLIQTQQEYDQKKKEYEEKEQVLFELGQEYEQEIQDLRAQLIDSKNQYALLEAEKGAPLAPLQLPDKKVLEKEFKPRFEKLYPKFYFYPEFFHDFINLNVTERIKVEAKIAQMYYNPQVLSNIRPNTVDTPLGTVTEFPFSKKGRIYFKWQEHEGYICSMIRLSRTEREQKRVIAWLQQRLKQAN</sequence>